<name>A0ABR0T6D1_AURPU</name>
<evidence type="ECO:0000313" key="2">
    <source>
        <dbReference type="Proteomes" id="UP001341245"/>
    </source>
</evidence>
<comment type="caution">
    <text evidence="1">The sequence shown here is derived from an EMBL/GenBank/DDBJ whole genome shotgun (WGS) entry which is preliminary data.</text>
</comment>
<evidence type="ECO:0000313" key="1">
    <source>
        <dbReference type="EMBL" id="KAK6000004.1"/>
    </source>
</evidence>
<dbReference type="EMBL" id="JASGXD010000019">
    <property type="protein sequence ID" value="KAK6000004.1"/>
    <property type="molecule type" value="Genomic_DNA"/>
</dbReference>
<gene>
    <name evidence="1" type="ORF">QM012_003992</name>
</gene>
<proteinExistence type="predicted"/>
<reference evidence="1 2" key="1">
    <citation type="submission" date="2023-11" db="EMBL/GenBank/DDBJ databases">
        <title>Draft genome sequence and annotation of the polyextremotolerant black yeast-like fungus Aureobasidium pullulans NRRL 62042.</title>
        <authorList>
            <person name="Dielentheis-Frenken M.R.E."/>
            <person name="Wibberg D."/>
            <person name="Blank L.M."/>
            <person name="Tiso T."/>
        </authorList>
    </citation>
    <scope>NUCLEOTIDE SEQUENCE [LARGE SCALE GENOMIC DNA]</scope>
    <source>
        <strain evidence="1 2">NRRL 62042</strain>
    </source>
</reference>
<dbReference type="Proteomes" id="UP001341245">
    <property type="component" value="Unassembled WGS sequence"/>
</dbReference>
<evidence type="ECO:0008006" key="3">
    <source>
        <dbReference type="Google" id="ProtNLM"/>
    </source>
</evidence>
<sequence>MKIDNQTPFQLTPNGQYAYWGETNVGPQGVNAYTNDGNAGELQASSVPWVGSAGISGYFIAGPSVWIILLGSDPDWSAEDNRARVAISSTSLNVDKDQYNRVFDGQTKVSLPTTKGVFTLTGSIGSNDSCTATYQLTFQRGGGVTPDILASSSGW</sequence>
<keyword evidence="2" id="KW-1185">Reference proteome</keyword>
<protein>
    <recommendedName>
        <fullName evidence="3">DUF642 domain-containing protein</fullName>
    </recommendedName>
</protein>
<organism evidence="1 2">
    <name type="scientific">Aureobasidium pullulans</name>
    <name type="common">Black yeast</name>
    <name type="synonym">Pullularia pullulans</name>
    <dbReference type="NCBI Taxonomy" id="5580"/>
    <lineage>
        <taxon>Eukaryota</taxon>
        <taxon>Fungi</taxon>
        <taxon>Dikarya</taxon>
        <taxon>Ascomycota</taxon>
        <taxon>Pezizomycotina</taxon>
        <taxon>Dothideomycetes</taxon>
        <taxon>Dothideomycetidae</taxon>
        <taxon>Dothideales</taxon>
        <taxon>Saccotheciaceae</taxon>
        <taxon>Aureobasidium</taxon>
    </lineage>
</organism>
<accession>A0ABR0T6D1</accession>